<comment type="caution">
    <text evidence="4">The sequence shown here is derived from an EMBL/GenBank/DDBJ whole genome shotgun (WGS) entry which is preliminary data.</text>
</comment>
<dbReference type="PANTHER" id="PTHR42748">
    <property type="entry name" value="NITROGEN METABOLITE REPRESSION PROTEIN NMRA FAMILY MEMBER"/>
    <property type="match status" value="1"/>
</dbReference>
<dbReference type="PANTHER" id="PTHR42748:SF7">
    <property type="entry name" value="NMRA LIKE REDOX SENSOR 1-RELATED"/>
    <property type="match status" value="1"/>
</dbReference>
<evidence type="ECO:0000259" key="3">
    <source>
        <dbReference type="Pfam" id="PF05368"/>
    </source>
</evidence>
<keyword evidence="5" id="KW-1185">Reference proteome</keyword>
<dbReference type="EMBL" id="JAYMRW010000013">
    <property type="protein sequence ID" value="MEM5451060.1"/>
    <property type="molecule type" value="Genomic_DNA"/>
</dbReference>
<evidence type="ECO:0000313" key="4">
    <source>
        <dbReference type="EMBL" id="MEM5451060.1"/>
    </source>
</evidence>
<dbReference type="CDD" id="cd05251">
    <property type="entry name" value="NmrA_like_SDR_a"/>
    <property type="match status" value="1"/>
</dbReference>
<evidence type="ECO:0000256" key="2">
    <source>
        <dbReference type="ARBA" id="ARBA00022857"/>
    </source>
</evidence>
<dbReference type="InterPro" id="IPR051164">
    <property type="entry name" value="NmrA-like_oxidored"/>
</dbReference>
<sequence length="324" mass="35541">MRPATTRLAFLCSSTTGKIMADSSDVILVIGATGAQGGATARRLLAAGRTVRFLTRDPDSPTARALIEMNAQGLRGDLDDRESLDKAMEGVRSVFSVLLPDFDRSDRERRQGFALINAARNAGVPQFVHTSVAQAGNHLTFPDWNEKRWNQKYWTDKWDVEEAVRSAGFESWTVLQPAFMMDNLAEPKAGTMFPHLREGLLLSALLPATRLDWVAADDVGALAASALNDAQRWHGETVPLASEKLTMSEVGTRLGQVLGTQIRVSHVPPDEARAKGLAPGWVNAQEWINAVGYRVDIDSLSERGIQLTSMTDWIDANRQHIPLA</sequence>
<dbReference type="InterPro" id="IPR008030">
    <property type="entry name" value="NmrA-like"/>
</dbReference>
<organism evidence="4 5">
    <name type="scientific">Paraburkholderia guartelaensis</name>
    <dbReference type="NCBI Taxonomy" id="2546446"/>
    <lineage>
        <taxon>Bacteria</taxon>
        <taxon>Pseudomonadati</taxon>
        <taxon>Pseudomonadota</taxon>
        <taxon>Betaproteobacteria</taxon>
        <taxon>Burkholderiales</taxon>
        <taxon>Burkholderiaceae</taxon>
        <taxon>Paraburkholderia</taxon>
    </lineage>
</organism>
<protein>
    <submittedName>
        <fullName evidence="4">NmrA/HSCARG family protein</fullName>
    </submittedName>
</protein>
<dbReference type="RefSeq" id="WP_406953406.1">
    <property type="nucleotide sequence ID" value="NZ_JAYMRW010000013.1"/>
</dbReference>
<gene>
    <name evidence="4" type="ORF">VSR33_26620</name>
</gene>
<dbReference type="SUPFAM" id="SSF51735">
    <property type="entry name" value="NAD(P)-binding Rossmann-fold domains"/>
    <property type="match status" value="1"/>
</dbReference>
<evidence type="ECO:0000256" key="1">
    <source>
        <dbReference type="ARBA" id="ARBA00006328"/>
    </source>
</evidence>
<accession>A0ABU9SJ61</accession>
<evidence type="ECO:0000313" key="5">
    <source>
        <dbReference type="Proteomes" id="UP001390669"/>
    </source>
</evidence>
<proteinExistence type="inferred from homology"/>
<dbReference type="Proteomes" id="UP001390669">
    <property type="component" value="Unassembled WGS sequence"/>
</dbReference>
<dbReference type="Gene3D" id="3.40.50.720">
    <property type="entry name" value="NAD(P)-binding Rossmann-like Domain"/>
    <property type="match status" value="1"/>
</dbReference>
<dbReference type="InterPro" id="IPR036291">
    <property type="entry name" value="NAD(P)-bd_dom_sf"/>
</dbReference>
<comment type="similarity">
    <text evidence="1">Belongs to the NmrA-type oxidoreductase family.</text>
</comment>
<feature type="domain" description="NmrA-like" evidence="3">
    <location>
        <begin position="25"/>
        <end position="272"/>
    </location>
</feature>
<dbReference type="Pfam" id="PF05368">
    <property type="entry name" value="NmrA"/>
    <property type="match status" value="1"/>
</dbReference>
<reference evidence="4 5" key="1">
    <citation type="submission" date="2024-01" db="EMBL/GenBank/DDBJ databases">
        <title>The diversity of rhizobia nodulating Mimosa spp. in eleven states of Brazil covering several biomes is determined by host plant, location, and edaphic factors.</title>
        <authorList>
            <person name="Rouws L."/>
            <person name="Barauna A."/>
            <person name="Beukes C."/>
            <person name="De Faria S.M."/>
            <person name="Gross E."/>
            <person name="Dos Reis Junior F.B."/>
            <person name="Simon M."/>
            <person name="Maluk M."/>
            <person name="Odee D.W."/>
            <person name="Kenicer G."/>
            <person name="Young J.P.W."/>
            <person name="Reis V.M."/>
            <person name="Zilli J."/>
            <person name="James E.K."/>
        </authorList>
    </citation>
    <scope>NUCLEOTIDE SEQUENCE [LARGE SCALE GENOMIC DNA]</scope>
    <source>
        <strain evidence="4 5">JPY164</strain>
    </source>
</reference>
<name>A0ABU9SJ61_9BURK</name>
<keyword evidence="2" id="KW-0521">NADP</keyword>